<evidence type="ECO:0000259" key="1">
    <source>
        <dbReference type="PROSITE" id="PS50196"/>
    </source>
</evidence>
<gene>
    <name evidence="2" type="ORF">TPAR_04163</name>
</gene>
<name>A0A2S4KZN2_9HYPO</name>
<sequence>MRLIPIVSSDRSWTWHTAADLSGEAAVALHFAARFKDSESANVFKAAFLEAQKQLGGASAHSGAVNVKSTT</sequence>
<dbReference type="Gene3D" id="2.30.29.30">
    <property type="entry name" value="Pleckstrin-homology domain (PH domain)/Phosphotyrosine-binding domain (PTB)"/>
    <property type="match status" value="1"/>
</dbReference>
<dbReference type="STRING" id="94208.A0A2S4KZN2"/>
<comment type="caution">
    <text evidence="2">The sequence shown here is derived from an EMBL/GenBank/DDBJ whole genome shotgun (WGS) entry which is preliminary data.</text>
</comment>
<dbReference type="PROSITE" id="PS50196">
    <property type="entry name" value="RANBD1"/>
    <property type="match status" value="1"/>
</dbReference>
<keyword evidence="3" id="KW-1185">Reference proteome</keyword>
<proteinExistence type="predicted"/>
<feature type="domain" description="RanBD1" evidence="1">
    <location>
        <begin position="1"/>
        <end position="57"/>
    </location>
</feature>
<dbReference type="OrthoDB" id="2357150at2759"/>
<dbReference type="Proteomes" id="UP000237481">
    <property type="component" value="Unassembled WGS sequence"/>
</dbReference>
<dbReference type="InterPro" id="IPR011993">
    <property type="entry name" value="PH-like_dom_sf"/>
</dbReference>
<organism evidence="2 3">
    <name type="scientific">Tolypocladium paradoxum</name>
    <dbReference type="NCBI Taxonomy" id="94208"/>
    <lineage>
        <taxon>Eukaryota</taxon>
        <taxon>Fungi</taxon>
        <taxon>Dikarya</taxon>
        <taxon>Ascomycota</taxon>
        <taxon>Pezizomycotina</taxon>
        <taxon>Sordariomycetes</taxon>
        <taxon>Hypocreomycetidae</taxon>
        <taxon>Hypocreales</taxon>
        <taxon>Ophiocordycipitaceae</taxon>
        <taxon>Tolypocladium</taxon>
    </lineage>
</organism>
<evidence type="ECO:0000313" key="3">
    <source>
        <dbReference type="Proteomes" id="UP000237481"/>
    </source>
</evidence>
<reference evidence="2 3" key="1">
    <citation type="submission" date="2018-01" db="EMBL/GenBank/DDBJ databases">
        <title>Harnessing the power of phylogenomics to disentangle the directionality and signatures of interkingdom host jumping in the parasitic fungal genus Tolypocladium.</title>
        <authorList>
            <person name="Quandt C.A."/>
            <person name="Patterson W."/>
            <person name="Spatafora J.W."/>
        </authorList>
    </citation>
    <scope>NUCLEOTIDE SEQUENCE [LARGE SCALE GENOMIC DNA]</scope>
    <source>
        <strain evidence="2 3">NRBC 100945</strain>
    </source>
</reference>
<dbReference type="Pfam" id="PF00638">
    <property type="entry name" value="Ran_BP1"/>
    <property type="match status" value="1"/>
</dbReference>
<dbReference type="EMBL" id="PKSG01000426">
    <property type="protein sequence ID" value="POR35652.1"/>
    <property type="molecule type" value="Genomic_DNA"/>
</dbReference>
<dbReference type="InterPro" id="IPR000156">
    <property type="entry name" value="Ran_bind_dom"/>
</dbReference>
<accession>A0A2S4KZN2</accession>
<dbReference type="AlphaFoldDB" id="A0A2S4KZN2"/>
<protein>
    <submittedName>
        <fullName evidence="2">Ran-specific GTPase-activating protein 1</fullName>
    </submittedName>
</protein>
<evidence type="ECO:0000313" key="2">
    <source>
        <dbReference type="EMBL" id="POR35652.1"/>
    </source>
</evidence>
<dbReference type="SUPFAM" id="SSF50729">
    <property type="entry name" value="PH domain-like"/>
    <property type="match status" value="1"/>
</dbReference>